<dbReference type="PANTHER" id="PTHR11461:SF211">
    <property type="entry name" value="GH10112P-RELATED"/>
    <property type="match status" value="1"/>
</dbReference>
<dbReference type="Gene3D" id="2.30.39.10">
    <property type="entry name" value="Alpha-1-antitrypsin, domain 1"/>
    <property type="match status" value="1"/>
</dbReference>
<evidence type="ECO:0000313" key="6">
    <source>
        <dbReference type="EMBL" id="KAK0178590.1"/>
    </source>
</evidence>
<dbReference type="GO" id="GO:0005615">
    <property type="term" value="C:extracellular space"/>
    <property type="evidence" value="ECO:0007669"/>
    <property type="project" value="InterPro"/>
</dbReference>
<reference evidence="6" key="2">
    <citation type="submission" date="2023-03" db="EMBL/GenBank/DDBJ databases">
        <authorList>
            <person name="Inwood S.N."/>
            <person name="Skelly J.G."/>
            <person name="Guhlin J."/>
            <person name="Harrop T.W.R."/>
            <person name="Goldson S.G."/>
            <person name="Dearden P.K."/>
        </authorList>
    </citation>
    <scope>NUCLEOTIDE SEQUENCE</scope>
    <source>
        <strain evidence="6">Lincoln</strain>
        <tissue evidence="6">Whole body</tissue>
    </source>
</reference>
<dbReference type="InterPro" id="IPR000215">
    <property type="entry name" value="Serpin_fam"/>
</dbReference>
<comment type="similarity">
    <text evidence="1 4">Belongs to the serpin family.</text>
</comment>
<dbReference type="AlphaFoldDB" id="A0AA39FZ83"/>
<dbReference type="PANTHER" id="PTHR11461">
    <property type="entry name" value="SERINE PROTEASE INHIBITOR, SERPIN"/>
    <property type="match status" value="1"/>
</dbReference>
<evidence type="ECO:0000313" key="7">
    <source>
        <dbReference type="Proteomes" id="UP001168972"/>
    </source>
</evidence>
<evidence type="ECO:0000256" key="4">
    <source>
        <dbReference type="RuleBase" id="RU000411"/>
    </source>
</evidence>
<accession>A0AA39FZ83</accession>
<dbReference type="InterPro" id="IPR023796">
    <property type="entry name" value="Serpin_dom"/>
</dbReference>
<dbReference type="SUPFAM" id="SSF56574">
    <property type="entry name" value="Serpins"/>
    <property type="match status" value="1"/>
</dbReference>
<sequence length="217" mass="24453">MANAVYFKGEWAEEFPAYATKSHPFHISETSTKNVDMMSRRAKYNWGPINQFNAKYIELPYKGENASMFIILPNEINGLANIEENYHQINFDEYSNGQKSEVELVMPKFSFQTELDLKSTLQKMNIKNMFETTANFHGISDNAEGLYVNDVIQKTVIAVDEQGTEAAAVTRSSLVGSSHYSTEVPKLNVDRPFIAVIAAKFGKSIPLFHARIVDPKA</sequence>
<comment type="caution">
    <text evidence="6">The sequence shown here is derived from an EMBL/GenBank/DDBJ whole genome shotgun (WGS) entry which is preliminary data.</text>
</comment>
<organism evidence="6 7">
    <name type="scientific">Microctonus hyperodae</name>
    <name type="common">Parasitoid wasp</name>
    <dbReference type="NCBI Taxonomy" id="165561"/>
    <lineage>
        <taxon>Eukaryota</taxon>
        <taxon>Metazoa</taxon>
        <taxon>Ecdysozoa</taxon>
        <taxon>Arthropoda</taxon>
        <taxon>Hexapoda</taxon>
        <taxon>Insecta</taxon>
        <taxon>Pterygota</taxon>
        <taxon>Neoptera</taxon>
        <taxon>Endopterygota</taxon>
        <taxon>Hymenoptera</taxon>
        <taxon>Apocrita</taxon>
        <taxon>Ichneumonoidea</taxon>
        <taxon>Braconidae</taxon>
        <taxon>Euphorinae</taxon>
        <taxon>Microctonus</taxon>
    </lineage>
</organism>
<proteinExistence type="inferred from homology"/>
<dbReference type="GO" id="GO:0004867">
    <property type="term" value="F:serine-type endopeptidase inhibitor activity"/>
    <property type="evidence" value="ECO:0007669"/>
    <property type="project" value="UniProtKB-KW"/>
</dbReference>
<dbReference type="Pfam" id="PF00079">
    <property type="entry name" value="Serpin"/>
    <property type="match status" value="1"/>
</dbReference>
<dbReference type="InterPro" id="IPR042178">
    <property type="entry name" value="Serpin_sf_1"/>
</dbReference>
<dbReference type="Gene3D" id="3.30.497.10">
    <property type="entry name" value="Antithrombin, subunit I, domain 2"/>
    <property type="match status" value="1"/>
</dbReference>
<keyword evidence="2" id="KW-0646">Protease inhibitor</keyword>
<feature type="domain" description="Serpin" evidence="5">
    <location>
        <begin position="1"/>
        <end position="215"/>
    </location>
</feature>
<evidence type="ECO:0000256" key="2">
    <source>
        <dbReference type="ARBA" id="ARBA00022690"/>
    </source>
</evidence>
<dbReference type="SMART" id="SM00093">
    <property type="entry name" value="SERPIN"/>
    <property type="match status" value="1"/>
</dbReference>
<keyword evidence="3" id="KW-0722">Serine protease inhibitor</keyword>
<keyword evidence="7" id="KW-1185">Reference proteome</keyword>
<evidence type="ECO:0000259" key="5">
    <source>
        <dbReference type="SMART" id="SM00093"/>
    </source>
</evidence>
<dbReference type="InterPro" id="IPR036186">
    <property type="entry name" value="Serpin_sf"/>
</dbReference>
<gene>
    <name evidence="6" type="ORF">PV327_007468</name>
</gene>
<evidence type="ECO:0000256" key="3">
    <source>
        <dbReference type="ARBA" id="ARBA00022900"/>
    </source>
</evidence>
<evidence type="ECO:0000256" key="1">
    <source>
        <dbReference type="ARBA" id="ARBA00009500"/>
    </source>
</evidence>
<dbReference type="EMBL" id="JAQQBR010000004">
    <property type="protein sequence ID" value="KAK0178590.1"/>
    <property type="molecule type" value="Genomic_DNA"/>
</dbReference>
<dbReference type="InterPro" id="IPR042185">
    <property type="entry name" value="Serpin_sf_2"/>
</dbReference>
<reference evidence="6" key="1">
    <citation type="journal article" date="2023" name="bioRxiv">
        <title>Scaffold-level genome assemblies of two parasitoid biocontrol wasps reveal the parthenogenesis mechanism and an associated novel virus.</title>
        <authorList>
            <person name="Inwood S."/>
            <person name="Skelly J."/>
            <person name="Guhlin J."/>
            <person name="Harrop T."/>
            <person name="Goldson S."/>
            <person name="Dearden P."/>
        </authorList>
    </citation>
    <scope>NUCLEOTIDE SEQUENCE</scope>
    <source>
        <strain evidence="6">Lincoln</strain>
        <tissue evidence="6">Whole body</tissue>
    </source>
</reference>
<protein>
    <recommendedName>
        <fullName evidence="5">Serpin domain-containing protein</fullName>
    </recommendedName>
</protein>
<name>A0AA39FZ83_MICHY</name>
<dbReference type="Proteomes" id="UP001168972">
    <property type="component" value="Unassembled WGS sequence"/>
</dbReference>